<feature type="region of interest" description="Disordered" evidence="1">
    <location>
        <begin position="496"/>
        <end position="520"/>
    </location>
</feature>
<feature type="domain" description="PGAP2IP C-terminal nuclease-like" evidence="6">
    <location>
        <begin position="788"/>
        <end position="1012"/>
    </location>
</feature>
<keyword evidence="2" id="KW-1133">Transmembrane helix</keyword>
<feature type="transmembrane region" description="Helical" evidence="2">
    <location>
        <begin position="530"/>
        <end position="551"/>
    </location>
</feature>
<gene>
    <name evidence="7" type="primary">CWH43_1</name>
    <name evidence="7" type="ORF">IWQ60_008837</name>
</gene>
<dbReference type="GO" id="GO:0006506">
    <property type="term" value="P:GPI anchor biosynthetic process"/>
    <property type="evidence" value="ECO:0007669"/>
    <property type="project" value="TreeGrafter"/>
</dbReference>
<dbReference type="InterPro" id="IPR051916">
    <property type="entry name" value="GPI-anchor_lipid_remodeler"/>
</dbReference>
<dbReference type="GO" id="GO:0031505">
    <property type="term" value="P:fungal-type cell wall organization"/>
    <property type="evidence" value="ECO:0007669"/>
    <property type="project" value="TreeGrafter"/>
</dbReference>
<dbReference type="EMBL" id="JANBPT010000688">
    <property type="protein sequence ID" value="KAJ1914372.1"/>
    <property type="molecule type" value="Genomic_DNA"/>
</dbReference>
<feature type="transmembrane region" description="Helical" evidence="2">
    <location>
        <begin position="619"/>
        <end position="637"/>
    </location>
</feature>
<dbReference type="Pfam" id="PF23021">
    <property type="entry name" value="6TM_2nd_PGAP2IP"/>
    <property type="match status" value="1"/>
</dbReference>
<feature type="transmembrane region" description="Helical" evidence="2">
    <location>
        <begin position="596"/>
        <end position="613"/>
    </location>
</feature>
<feature type="transmembrane region" description="Helical" evidence="2">
    <location>
        <begin position="649"/>
        <end position="671"/>
    </location>
</feature>
<evidence type="ECO:0000259" key="6">
    <source>
        <dbReference type="Pfam" id="PF23226"/>
    </source>
</evidence>
<dbReference type="GO" id="GO:0005783">
    <property type="term" value="C:endoplasmic reticulum"/>
    <property type="evidence" value="ECO:0007669"/>
    <property type="project" value="TreeGrafter"/>
</dbReference>
<dbReference type="InterPro" id="IPR057315">
    <property type="entry name" value="Exo_endo_phos_PGAP2IP_C"/>
</dbReference>
<feature type="transmembrane region" description="Helical" evidence="2">
    <location>
        <begin position="683"/>
        <end position="700"/>
    </location>
</feature>
<dbReference type="Pfam" id="PF23226">
    <property type="entry name" value="Exo_endo_phos_PGAP2IP"/>
    <property type="match status" value="1"/>
</dbReference>
<evidence type="ECO:0000259" key="3">
    <source>
        <dbReference type="Pfam" id="PF10277"/>
    </source>
</evidence>
<dbReference type="Gene3D" id="3.60.10.10">
    <property type="entry name" value="Endonuclease/exonuclease/phosphatase"/>
    <property type="match status" value="1"/>
</dbReference>
<dbReference type="Pfam" id="PF10277">
    <property type="entry name" value="Frag1"/>
    <property type="match status" value="1"/>
</dbReference>
<feature type="transmembrane region" description="Helical" evidence="2">
    <location>
        <begin position="401"/>
        <end position="419"/>
    </location>
</feature>
<evidence type="ECO:0000259" key="5">
    <source>
        <dbReference type="Pfam" id="PF23022"/>
    </source>
</evidence>
<dbReference type="OrthoDB" id="68581at2759"/>
<reference evidence="7" key="1">
    <citation type="submission" date="2022-07" db="EMBL/GenBank/DDBJ databases">
        <title>Phylogenomic reconstructions and comparative analyses of Kickxellomycotina fungi.</title>
        <authorList>
            <person name="Reynolds N.K."/>
            <person name="Stajich J.E."/>
            <person name="Barry K."/>
            <person name="Grigoriev I.V."/>
            <person name="Crous P."/>
            <person name="Smith M.E."/>
        </authorList>
    </citation>
    <scope>NUCLEOTIDE SEQUENCE</scope>
    <source>
        <strain evidence="7">RSA 861</strain>
    </source>
</reference>
<feature type="transmembrane region" description="Helical" evidence="2">
    <location>
        <begin position="171"/>
        <end position="197"/>
    </location>
</feature>
<dbReference type="Pfam" id="PF23022">
    <property type="entry name" value="6TM_1st_PGAP2IP"/>
    <property type="match status" value="1"/>
</dbReference>
<dbReference type="PANTHER" id="PTHR14859:SF1">
    <property type="entry name" value="PGAP2-INTERACTING PROTEIN"/>
    <property type="match status" value="1"/>
</dbReference>
<keyword evidence="2" id="KW-0472">Membrane</keyword>
<dbReference type="AlphaFoldDB" id="A0A9W8DM83"/>
<feature type="transmembrane region" description="Helical" evidence="2">
    <location>
        <begin position="141"/>
        <end position="159"/>
    </location>
</feature>
<dbReference type="SUPFAM" id="SSF56219">
    <property type="entry name" value="DNase I-like"/>
    <property type="match status" value="1"/>
</dbReference>
<feature type="transmembrane region" description="Helical" evidence="2">
    <location>
        <begin position="209"/>
        <end position="229"/>
    </location>
</feature>
<feature type="transmembrane region" description="Helical" evidence="2">
    <location>
        <begin position="104"/>
        <end position="129"/>
    </location>
</feature>
<accession>A0A9W8DM83</accession>
<evidence type="ECO:0000313" key="7">
    <source>
        <dbReference type="EMBL" id="KAJ1914372.1"/>
    </source>
</evidence>
<feature type="transmembrane region" description="Helical" evidence="2">
    <location>
        <begin position="757"/>
        <end position="777"/>
    </location>
</feature>
<dbReference type="InterPro" id="IPR036691">
    <property type="entry name" value="Endo/exonu/phosph_ase_sf"/>
</dbReference>
<feature type="region of interest" description="Disordered" evidence="1">
    <location>
        <begin position="1"/>
        <end position="35"/>
    </location>
</feature>
<feature type="transmembrane region" description="Helical" evidence="2">
    <location>
        <begin position="349"/>
        <end position="370"/>
    </location>
</feature>
<dbReference type="PANTHER" id="PTHR14859">
    <property type="entry name" value="CALCOFLUOR WHITE HYPERSENSITIVE PROTEIN PRECURSOR"/>
    <property type="match status" value="1"/>
</dbReference>
<dbReference type="Proteomes" id="UP001150569">
    <property type="component" value="Unassembled WGS sequence"/>
</dbReference>
<evidence type="ECO:0000313" key="8">
    <source>
        <dbReference type="Proteomes" id="UP001150569"/>
    </source>
</evidence>
<sequence>MALTNRSPMTVSGHGGSGSDVDQQDRADSSARPTTSSSHLLRIEGSWISTLHTSFAYLAFGTAFVVACYTHYHKIVRNEFFGYPQEWLPSVSATIGDRYPARSIFQILIALTAGPRFLLVLLWFALCRATPQGRRSWTPKALLGVALVRTVSCGGWVYITSTDDHQTHDVAMIAYMLLTLPYMLCMISTTASTPLAVTDRAALRAAKKWRTVFFASFFAAIVPLVYFFIQHKVHHVPGAYSVYAIFEWALIILDVAFDAVAGYEFALVDVVVRESAAVAKKSDTDVEERATARAAGSAHAAVHSGFAGFLLSAGLRHFVADTYLAFVFWTLFTALGACIWYFPLWHMGISGYEAFLFITLTPFLLGIAPLRRLIRTYRGVFHALSLVGIAAYLVTDPVYRLLMVSFGTGFATLTWTATWYDSKVSALAGRLDYDVMAWLTGLLFSVVVKAMGRTNNLIWPIMNAETGGWNGVGLVLGLAACADVLFRGKLAYDTTRERHPTSPVPGSGPLDSAKGDRGLSATSYRQGSGLASLGSALGLGSLIFCLHSMYTDSSTVARWAVDGYPHPGPSPVPWGFLIMVALAIGAWISPRACVRSWTWFATGCAATAALYAFPGTPGFLGGVVMAVYATSVAPLFIRSASRFAPGRTLGLAMLVYCLLVLAHVWVVAYAFVPGGPVLRERTWVVLTIMLALIGAGLASARSSPAERATIHAATATTPSSGVSYSAAVKQSAAASLPRRVPTFISAFFTRAQKRQVLTTWLALLALGLGTMVVRMPISAPMPYHPEQHVLTTAIWTIHFALDNNMWVSERRMVAAIRELEIDVIGLLESDLGRIIMGNRDFLQSLAEDLNMYTDYGPSPIKHTWGCSMLSKFPIKRSTHHLLPSPAGELACAIHATLDVYGRDVDVIVSHNGQEEDPLDRFLQTTELARIMRESVNPFVFLGYVVTKPHQEIYNILINDGRMHDIDPSDADRWCQYVAYRGLQRTGYARVARGTITDTEIQMGKFIVDGRTYNNTEVDARSASNLRVEESHYPPALHFPAQFRGKGQRGHFYHVFNEPRYYE</sequence>
<feature type="transmembrane region" description="Helical" evidence="2">
    <location>
        <begin position="249"/>
        <end position="272"/>
    </location>
</feature>
<evidence type="ECO:0000256" key="2">
    <source>
        <dbReference type="SAM" id="Phobius"/>
    </source>
</evidence>
<proteinExistence type="predicted"/>
<name>A0A9W8DM83_9FUNG</name>
<dbReference type="GO" id="GO:0016020">
    <property type="term" value="C:membrane"/>
    <property type="evidence" value="ECO:0007669"/>
    <property type="project" value="GOC"/>
</dbReference>
<dbReference type="InterPro" id="IPR053911">
    <property type="entry name" value="PGAP2IP_TM_2nd"/>
</dbReference>
<protein>
    <submittedName>
        <fullName evidence="7">Protein cwh43</fullName>
    </submittedName>
</protein>
<dbReference type="InterPro" id="IPR019402">
    <property type="entry name" value="CWH43_N"/>
</dbReference>
<organism evidence="7 8">
    <name type="scientific">Tieghemiomyces parasiticus</name>
    <dbReference type="NCBI Taxonomy" id="78921"/>
    <lineage>
        <taxon>Eukaryota</taxon>
        <taxon>Fungi</taxon>
        <taxon>Fungi incertae sedis</taxon>
        <taxon>Zoopagomycota</taxon>
        <taxon>Kickxellomycotina</taxon>
        <taxon>Dimargaritomycetes</taxon>
        <taxon>Dimargaritales</taxon>
        <taxon>Dimargaritaceae</taxon>
        <taxon>Tieghemiomyces</taxon>
    </lineage>
</organism>
<feature type="domain" description="PGAP2IP first transmembrane" evidence="5">
    <location>
        <begin position="326"/>
        <end position="482"/>
    </location>
</feature>
<feature type="domain" description="CWH43-like N-terminal" evidence="3">
    <location>
        <begin position="46"/>
        <end position="266"/>
    </location>
</feature>
<keyword evidence="2" id="KW-0812">Transmembrane</keyword>
<evidence type="ECO:0000259" key="4">
    <source>
        <dbReference type="Pfam" id="PF23021"/>
    </source>
</evidence>
<evidence type="ECO:0000256" key="1">
    <source>
        <dbReference type="SAM" id="MobiDB-lite"/>
    </source>
</evidence>
<feature type="transmembrane region" description="Helical" evidence="2">
    <location>
        <begin position="323"/>
        <end position="343"/>
    </location>
</feature>
<feature type="transmembrane region" description="Helical" evidence="2">
    <location>
        <begin position="55"/>
        <end position="72"/>
    </location>
</feature>
<comment type="caution">
    <text evidence="7">The sequence shown here is derived from an EMBL/GenBank/DDBJ whole genome shotgun (WGS) entry which is preliminary data.</text>
</comment>
<dbReference type="InterPro" id="IPR053912">
    <property type="entry name" value="PGAP2IP_TM_1nd"/>
</dbReference>
<feature type="domain" description="PGAP2IP second transmembrane" evidence="4">
    <location>
        <begin position="532"/>
        <end position="704"/>
    </location>
</feature>
<keyword evidence="8" id="KW-1185">Reference proteome</keyword>
<feature type="transmembrane region" description="Helical" evidence="2">
    <location>
        <begin position="571"/>
        <end position="589"/>
    </location>
</feature>
<feature type="compositionally biased region" description="Polar residues" evidence="1">
    <location>
        <begin position="1"/>
        <end position="10"/>
    </location>
</feature>
<feature type="transmembrane region" description="Helical" evidence="2">
    <location>
        <begin position="431"/>
        <end position="448"/>
    </location>
</feature>